<gene>
    <name evidence="1" type="ORF">UY25_C0005G0041</name>
</gene>
<proteinExistence type="predicted"/>
<protein>
    <submittedName>
        <fullName evidence="1">Uncharacterized protein</fullName>
    </submittedName>
</protein>
<name>A0A837IPC2_9BACT</name>
<comment type="caution">
    <text evidence="1">The sequence shown here is derived from an EMBL/GenBank/DDBJ whole genome shotgun (WGS) entry which is preliminary data.</text>
</comment>
<dbReference type="EMBL" id="LCPH01000005">
    <property type="protein sequence ID" value="KKU92886.1"/>
    <property type="molecule type" value="Genomic_DNA"/>
</dbReference>
<evidence type="ECO:0000313" key="2">
    <source>
        <dbReference type="Proteomes" id="UP000034462"/>
    </source>
</evidence>
<organism evidence="1 2">
    <name type="scientific">Candidatus Yanofskybacteria bacterium GW2011_GWC1_48_11</name>
    <dbReference type="NCBI Taxonomy" id="1619027"/>
    <lineage>
        <taxon>Bacteria</taxon>
        <taxon>Candidatus Yanofskyibacteriota</taxon>
    </lineage>
</organism>
<reference evidence="1 2" key="1">
    <citation type="journal article" date="2015" name="Nature">
        <title>rRNA introns, odd ribosomes, and small enigmatic genomes across a large radiation of phyla.</title>
        <authorList>
            <person name="Brown C.T."/>
            <person name="Hug L.A."/>
            <person name="Thomas B.C."/>
            <person name="Sharon I."/>
            <person name="Castelle C.J."/>
            <person name="Singh A."/>
            <person name="Wilkins M.J."/>
            <person name="Williams K.H."/>
            <person name="Banfield J.F."/>
        </authorList>
    </citation>
    <scope>NUCLEOTIDE SEQUENCE [LARGE SCALE GENOMIC DNA]</scope>
</reference>
<sequence length="278" mass="30151">MLVVAVGVVGGSLLLGSPKAGEAPSLFGIPLVPPIFAQSGGATFPDPQAGISSYIQRDPDLIDFDTIISLFDETVDSGDNYIIGAFNMPRRENTDPIHTRVYVDKDGFIIAYLTKDKLAADIFRWQLADPPADPLDTALSDTLTTVTDAIGAPPPTDASWYHWSYPSATHFSAAAKKGVGNMYMRIPDGAVFSENPSYSWRSDRGPFGFSCCGTSGALNLYDPDEMQTILQPHRNIDIFNVQELPTITPGSRYRFELESGSGGSEKNFLGVAIVYRMP</sequence>
<dbReference type="Proteomes" id="UP000034462">
    <property type="component" value="Unassembled WGS sequence"/>
</dbReference>
<accession>A0A837IPC2</accession>
<dbReference type="AlphaFoldDB" id="A0A837IPC2"/>
<evidence type="ECO:0000313" key="1">
    <source>
        <dbReference type="EMBL" id="KKU92886.1"/>
    </source>
</evidence>